<dbReference type="AlphaFoldDB" id="A0A366MT66"/>
<evidence type="ECO:0008006" key="4">
    <source>
        <dbReference type="Google" id="ProtNLM"/>
    </source>
</evidence>
<organism evidence="2 3">
    <name type="scientific">Aliarcobacter vitoriensis</name>
    <dbReference type="NCBI Taxonomy" id="2011099"/>
    <lineage>
        <taxon>Bacteria</taxon>
        <taxon>Pseudomonadati</taxon>
        <taxon>Campylobacterota</taxon>
        <taxon>Epsilonproteobacteria</taxon>
        <taxon>Campylobacterales</taxon>
        <taxon>Arcobacteraceae</taxon>
        <taxon>Aliarcobacter</taxon>
    </lineage>
</organism>
<keyword evidence="1" id="KW-0472">Membrane</keyword>
<evidence type="ECO:0000313" key="2">
    <source>
        <dbReference type="EMBL" id="RBQ29043.1"/>
    </source>
</evidence>
<evidence type="ECO:0000256" key="1">
    <source>
        <dbReference type="SAM" id="Phobius"/>
    </source>
</evidence>
<keyword evidence="1" id="KW-0812">Transmembrane</keyword>
<protein>
    <recommendedName>
        <fullName evidence="4">Cache domain-containing protein</fullName>
    </recommendedName>
</protein>
<feature type="non-terminal residue" evidence="2">
    <location>
        <position position="380"/>
    </location>
</feature>
<dbReference type="Pfam" id="PF22673">
    <property type="entry name" value="MCP-like_PDC_1"/>
    <property type="match status" value="1"/>
</dbReference>
<dbReference type="RefSeq" id="WP_407923141.1">
    <property type="nucleotide sequence ID" value="NZ_PDKB01000009.1"/>
</dbReference>
<keyword evidence="1" id="KW-1133">Transmembrane helix</keyword>
<feature type="transmembrane region" description="Helical" evidence="1">
    <location>
        <begin position="322"/>
        <end position="340"/>
    </location>
</feature>
<dbReference type="Proteomes" id="UP000252669">
    <property type="component" value="Unassembled WGS sequence"/>
</dbReference>
<dbReference type="CDD" id="cd12913">
    <property type="entry name" value="PDC1_MCP_like"/>
    <property type="match status" value="1"/>
</dbReference>
<comment type="caution">
    <text evidence="2">The sequence shown here is derived from an EMBL/GenBank/DDBJ whole genome shotgun (WGS) entry which is preliminary data.</text>
</comment>
<proteinExistence type="predicted"/>
<dbReference type="Gene3D" id="3.30.450.20">
    <property type="entry name" value="PAS domain"/>
    <property type="match status" value="2"/>
</dbReference>
<keyword evidence="3" id="KW-1185">Reference proteome</keyword>
<gene>
    <name evidence="2" type="ORF">CRU91_06645</name>
</gene>
<accession>A0A366MT66</accession>
<name>A0A366MT66_9BACT</name>
<evidence type="ECO:0000313" key="3">
    <source>
        <dbReference type="Proteomes" id="UP000252669"/>
    </source>
</evidence>
<dbReference type="EMBL" id="PDKB01000009">
    <property type="protein sequence ID" value="RBQ29043.1"/>
    <property type="molecule type" value="Genomic_DNA"/>
</dbReference>
<sequence>MKSLNFGTKLLIILLGTVILTLGLMISITSNVTYNAIEEQAKAYVKKDVERWGEDIKSKLNLSIASVDALESKVRVAIENDELITKSGMVEFQKDILKANDLLFASWISFEDDSYNLFSAKSADSTQNYYTPNGLFAPFVYRGKNNLDVAHLPNFDKNAPYIKSAYENKIVSVSMPYNDSTTNLLMVTVSKPIIINNKVIGIAGVDIITDDIDKEISKLKILDAGYFNLIENHDIIVAHNDKARIGKSFSTLANGDKDRLQAIANQKEGKPYEFYSIARATGMNSYFVTYPFEFGNTGVYWLMMGSVPENIYLKSAYENRNFSIVFAAAIIVIIGLIIIFNMRTLSKNLTIISNGLLGFFAFLNKESKSTTEIKIDSEDE</sequence>
<reference evidence="2 3" key="1">
    <citation type="submission" date="2017-10" db="EMBL/GenBank/DDBJ databases">
        <title>Genomics of the genus Arcobacter.</title>
        <authorList>
            <person name="Perez-Cataluna A."/>
            <person name="Figueras M.J."/>
        </authorList>
    </citation>
    <scope>NUCLEOTIDE SEQUENCE [LARGE SCALE GENOMIC DNA]</scope>
    <source>
        <strain evidence="2 3">CECT 9230</strain>
    </source>
</reference>